<dbReference type="RefSeq" id="WP_188363006.1">
    <property type="nucleotide sequence ID" value="NZ_BMFG01000012.1"/>
</dbReference>
<dbReference type="InterPro" id="IPR001789">
    <property type="entry name" value="Sig_transdc_resp-reg_receiver"/>
</dbReference>
<sequence length="338" mass="38899">MENTKINVLVVEDNPGDYLLIEDHLNEKFNHLVIDHCADYQSVLTRLDSGKDSSVILLDLNLPDFDGMALVESVQKKSEGVPIIILTGYSDIKIAKESLSKGISDFLIKDDITAENLYKAIVYAIERKKFLCEQQKSKVVYQHLFNFTPQPLWLYDAETLQFLDVNEAAVRKYGYSKEEFLSMTIREIRPKNELKALEKQLTKSEEERQQDFAGLYTHTLKSGENIQVEIHSGDMEYNGRRARIVLSNDITDKLTHLKTIEEQNKKLKKIAWTQSHIVRAPISRILGILNLIEMITEDSDDLSFLLSQLRVSTNEMDTIVRDIVNESQLINLENYEND</sequence>
<dbReference type="InterPro" id="IPR050595">
    <property type="entry name" value="Bact_response_regulator"/>
</dbReference>
<dbReference type="EMBL" id="BMFG01000012">
    <property type="protein sequence ID" value="GGD34750.1"/>
    <property type="molecule type" value="Genomic_DNA"/>
</dbReference>
<dbReference type="InterPro" id="IPR036097">
    <property type="entry name" value="HisK_dim/P_sf"/>
</dbReference>
<proteinExistence type="predicted"/>
<keyword evidence="1 2" id="KW-0597">Phosphoprotein</keyword>
<evidence type="ECO:0000313" key="5">
    <source>
        <dbReference type="EMBL" id="GGD34750.1"/>
    </source>
</evidence>
<dbReference type="CDD" id="cd00130">
    <property type="entry name" value="PAS"/>
    <property type="match status" value="1"/>
</dbReference>
<reference evidence="5" key="2">
    <citation type="submission" date="2020-09" db="EMBL/GenBank/DDBJ databases">
        <authorList>
            <person name="Sun Q."/>
            <person name="Zhou Y."/>
        </authorList>
    </citation>
    <scope>NUCLEOTIDE SEQUENCE</scope>
    <source>
        <strain evidence="5">CGMCC 1.12506</strain>
    </source>
</reference>
<dbReference type="PANTHER" id="PTHR44591">
    <property type="entry name" value="STRESS RESPONSE REGULATOR PROTEIN 1"/>
    <property type="match status" value="1"/>
</dbReference>
<organism evidence="5 6">
    <name type="scientific">Flavobacterium orientale</name>
    <dbReference type="NCBI Taxonomy" id="1756020"/>
    <lineage>
        <taxon>Bacteria</taxon>
        <taxon>Pseudomonadati</taxon>
        <taxon>Bacteroidota</taxon>
        <taxon>Flavobacteriia</taxon>
        <taxon>Flavobacteriales</taxon>
        <taxon>Flavobacteriaceae</taxon>
        <taxon>Flavobacterium</taxon>
    </lineage>
</organism>
<dbReference type="InterPro" id="IPR035965">
    <property type="entry name" value="PAS-like_dom_sf"/>
</dbReference>
<dbReference type="NCBIfam" id="TIGR00229">
    <property type="entry name" value="sensory_box"/>
    <property type="match status" value="1"/>
</dbReference>
<dbReference type="Proteomes" id="UP000625735">
    <property type="component" value="Unassembled WGS sequence"/>
</dbReference>
<dbReference type="AlphaFoldDB" id="A0A917DEZ4"/>
<feature type="domain" description="Response regulatory" evidence="3">
    <location>
        <begin position="7"/>
        <end position="124"/>
    </location>
</feature>
<comment type="caution">
    <text evidence="5">The sequence shown here is derived from an EMBL/GenBank/DDBJ whole genome shotgun (WGS) entry which is preliminary data.</text>
</comment>
<dbReference type="PROSITE" id="PS50112">
    <property type="entry name" value="PAS"/>
    <property type="match status" value="1"/>
</dbReference>
<dbReference type="SUPFAM" id="SSF47384">
    <property type="entry name" value="Homodimeric domain of signal transducing histidine kinase"/>
    <property type="match status" value="1"/>
</dbReference>
<accession>A0A917DEZ4</accession>
<feature type="domain" description="PAS" evidence="4">
    <location>
        <begin position="137"/>
        <end position="208"/>
    </location>
</feature>
<dbReference type="Pfam" id="PF00072">
    <property type="entry name" value="Response_reg"/>
    <property type="match status" value="1"/>
</dbReference>
<dbReference type="GO" id="GO:0000155">
    <property type="term" value="F:phosphorelay sensor kinase activity"/>
    <property type="evidence" value="ECO:0007669"/>
    <property type="project" value="InterPro"/>
</dbReference>
<protein>
    <recommendedName>
        <fullName evidence="7">PAS domain S-box-containing protein</fullName>
    </recommendedName>
</protein>
<evidence type="ECO:0000259" key="3">
    <source>
        <dbReference type="PROSITE" id="PS50110"/>
    </source>
</evidence>
<reference evidence="5" key="1">
    <citation type="journal article" date="2014" name="Int. J. Syst. Evol. Microbiol.">
        <title>Complete genome sequence of Corynebacterium casei LMG S-19264T (=DSM 44701T), isolated from a smear-ripened cheese.</title>
        <authorList>
            <consortium name="US DOE Joint Genome Institute (JGI-PGF)"/>
            <person name="Walter F."/>
            <person name="Albersmeier A."/>
            <person name="Kalinowski J."/>
            <person name="Ruckert C."/>
        </authorList>
    </citation>
    <scope>NUCLEOTIDE SEQUENCE</scope>
    <source>
        <strain evidence="5">CGMCC 1.12506</strain>
    </source>
</reference>
<evidence type="ECO:0000256" key="1">
    <source>
        <dbReference type="ARBA" id="ARBA00022553"/>
    </source>
</evidence>
<evidence type="ECO:0000256" key="2">
    <source>
        <dbReference type="PROSITE-ProRule" id="PRU00169"/>
    </source>
</evidence>
<evidence type="ECO:0008006" key="7">
    <source>
        <dbReference type="Google" id="ProtNLM"/>
    </source>
</evidence>
<dbReference type="CDD" id="cd00156">
    <property type="entry name" value="REC"/>
    <property type="match status" value="1"/>
</dbReference>
<dbReference type="SUPFAM" id="SSF52172">
    <property type="entry name" value="CheY-like"/>
    <property type="match status" value="1"/>
</dbReference>
<dbReference type="PROSITE" id="PS50110">
    <property type="entry name" value="RESPONSE_REGULATORY"/>
    <property type="match status" value="1"/>
</dbReference>
<dbReference type="SUPFAM" id="SSF55785">
    <property type="entry name" value="PYP-like sensor domain (PAS domain)"/>
    <property type="match status" value="1"/>
</dbReference>
<feature type="modified residue" description="4-aspartylphosphate" evidence="2">
    <location>
        <position position="59"/>
    </location>
</feature>
<keyword evidence="6" id="KW-1185">Reference proteome</keyword>
<dbReference type="InterPro" id="IPR011006">
    <property type="entry name" value="CheY-like_superfamily"/>
</dbReference>
<dbReference type="Gene3D" id="3.40.50.2300">
    <property type="match status" value="1"/>
</dbReference>
<dbReference type="InterPro" id="IPR000014">
    <property type="entry name" value="PAS"/>
</dbReference>
<gene>
    <name evidence="5" type="ORF">GCM10011343_25780</name>
</gene>
<dbReference type="SMART" id="SM00448">
    <property type="entry name" value="REC"/>
    <property type="match status" value="1"/>
</dbReference>
<dbReference type="PANTHER" id="PTHR44591:SF3">
    <property type="entry name" value="RESPONSE REGULATORY DOMAIN-CONTAINING PROTEIN"/>
    <property type="match status" value="1"/>
</dbReference>
<dbReference type="Pfam" id="PF13188">
    <property type="entry name" value="PAS_8"/>
    <property type="match status" value="1"/>
</dbReference>
<evidence type="ECO:0000313" key="6">
    <source>
        <dbReference type="Proteomes" id="UP000625735"/>
    </source>
</evidence>
<name>A0A917DEZ4_9FLAO</name>
<dbReference type="Gene3D" id="3.30.450.20">
    <property type="entry name" value="PAS domain"/>
    <property type="match status" value="1"/>
</dbReference>
<evidence type="ECO:0000259" key="4">
    <source>
        <dbReference type="PROSITE" id="PS50112"/>
    </source>
</evidence>